<dbReference type="Pfam" id="PF15901">
    <property type="entry name" value="Sortilin_C"/>
    <property type="match status" value="1"/>
</dbReference>
<dbReference type="EMBL" id="JBEVYD010000012">
    <property type="protein sequence ID" value="KAL3228913.1"/>
    <property type="molecule type" value="Genomic_DNA"/>
</dbReference>
<keyword evidence="3" id="KW-0812">Transmembrane</keyword>
<evidence type="ECO:0000256" key="2">
    <source>
        <dbReference type="ARBA" id="ARBA00008251"/>
    </source>
</evidence>
<comment type="subcellular location">
    <subcellularLocation>
        <location evidence="1">Golgi apparatus</location>
        <location evidence="1">trans-Golgi network membrane</location>
        <topology evidence="1">Single-pass type I membrane protein</topology>
    </subcellularLocation>
</comment>
<dbReference type="Pfam" id="PF15902">
    <property type="entry name" value="Sortilin-Vps10"/>
    <property type="match status" value="2"/>
</dbReference>
<comment type="caution">
    <text evidence="8">The sequence shown here is derived from an EMBL/GenBank/DDBJ whole genome shotgun (WGS) entry which is preliminary data.</text>
</comment>
<protein>
    <recommendedName>
        <fullName evidence="7">VPS10 domain-containing protein</fullName>
    </recommendedName>
</protein>
<dbReference type="InterPro" id="IPR015943">
    <property type="entry name" value="WD40/YVTN_repeat-like_dom_sf"/>
</dbReference>
<dbReference type="SMART" id="SM00602">
    <property type="entry name" value="VPS10"/>
    <property type="match status" value="1"/>
</dbReference>
<evidence type="ECO:0000313" key="9">
    <source>
        <dbReference type="Proteomes" id="UP001623330"/>
    </source>
</evidence>
<proteinExistence type="inferred from homology"/>
<accession>A0ABR4NM70</accession>
<keyword evidence="6" id="KW-0472">Membrane</keyword>
<evidence type="ECO:0000259" key="7">
    <source>
        <dbReference type="SMART" id="SM00602"/>
    </source>
</evidence>
<feature type="domain" description="VPS10" evidence="7">
    <location>
        <begin position="37"/>
        <end position="681"/>
    </location>
</feature>
<evidence type="ECO:0000256" key="6">
    <source>
        <dbReference type="ARBA" id="ARBA00023136"/>
    </source>
</evidence>
<dbReference type="SUPFAM" id="SSF110296">
    <property type="entry name" value="Oligoxyloglucan reducing end-specific cellobiohydrolase"/>
    <property type="match status" value="1"/>
</dbReference>
<dbReference type="InterPro" id="IPR036278">
    <property type="entry name" value="Sialidase_sf"/>
</dbReference>
<gene>
    <name evidence="8" type="ORF">RNJ44_02000</name>
</gene>
<organism evidence="8 9">
    <name type="scientific">Nakaseomyces bracarensis</name>
    <dbReference type="NCBI Taxonomy" id="273131"/>
    <lineage>
        <taxon>Eukaryota</taxon>
        <taxon>Fungi</taxon>
        <taxon>Dikarya</taxon>
        <taxon>Ascomycota</taxon>
        <taxon>Saccharomycotina</taxon>
        <taxon>Saccharomycetes</taxon>
        <taxon>Saccharomycetales</taxon>
        <taxon>Saccharomycetaceae</taxon>
        <taxon>Nakaseomyces</taxon>
    </lineage>
</organism>
<dbReference type="Proteomes" id="UP001623330">
    <property type="component" value="Unassembled WGS sequence"/>
</dbReference>
<evidence type="ECO:0000256" key="5">
    <source>
        <dbReference type="ARBA" id="ARBA00022737"/>
    </source>
</evidence>
<dbReference type="InterPro" id="IPR031778">
    <property type="entry name" value="Sortilin_N"/>
</dbReference>
<comment type="similarity">
    <text evidence="2">Belongs to the VPS10-related sortilin family.</text>
</comment>
<evidence type="ECO:0000256" key="1">
    <source>
        <dbReference type="ARBA" id="ARBA00004393"/>
    </source>
</evidence>
<dbReference type="Gene3D" id="2.130.10.10">
    <property type="entry name" value="YVTN repeat-like/Quinoprotein amine dehydrogenase"/>
    <property type="match status" value="1"/>
</dbReference>
<dbReference type="InterPro" id="IPR006581">
    <property type="entry name" value="VPS10"/>
</dbReference>
<reference evidence="8 9" key="1">
    <citation type="submission" date="2024-05" db="EMBL/GenBank/DDBJ databases">
        <title>Long read based assembly of the Candida bracarensis genome reveals expanded adhesin content.</title>
        <authorList>
            <person name="Marcet-Houben M."/>
            <person name="Ksiezopolska E."/>
            <person name="Gabaldon T."/>
        </authorList>
    </citation>
    <scope>NUCLEOTIDE SEQUENCE [LARGE SCALE GENOMIC DNA]</scope>
    <source>
        <strain evidence="8 9">CBM6</strain>
    </source>
</reference>
<keyword evidence="4" id="KW-0732">Signal</keyword>
<sequence length="681" mass="76541">MFFLFFLLCSVYAFQPSFTNNSLALKSGAFDVLIFGNTSVLFYNTTNVLASTDLGSHWSSVATFPPTNNYYATTNFVGADKVYDNRAYYASNTTVYATFDAGKSWEKLEIPSNLDHYNIFNIQSHPQNSSILLVGGKGDYNNTEVGDNFISMDLGKTFKRIELDIYPGSSNLCFFRTYPNDTVLLECPYEYSMDQTYYGQTSDDLGDDFEGFYLYPDETASYVRIFQRSPSYSILKVNNDISFGSTRNSSYYASTDDVSFDKMNLNITNYYTNEKFVEILGNRLLFSVENSAPSNVINPPLFFMSDSTGLKFHVIRNASNATSKGSLYTAEALPGTIFRTERLVGSGSSNVSTDNGISWKNLKFIDNIKPNNYSCNIKNPNCSFVVTGILENYITGTILATGHESYVDASVVDLSEFSSSFFPSKSISDLTTSEMNYVKDKWLSDFIAISNDGGVSWRKLFNNKETLYLSLNYGNVIVNAFDDDDLYIVKELNYTMDQGITWENFQLSPYLKTAKIVQTSKANVSDNFFLHGTKVTNVNQFSDDDPNQDYFYLFNFNFSQLYDGKKCNATKDLVKFSLNNGGCVNGARYFSYAKNTSSQCSLDVSTTNWNITECERCTILDYICAPQFTQNSKGLCVPDYEYLTSSTCYIENNSAVPMVLISGNHCKNTVDIKPVPITCQN</sequence>
<keyword evidence="9" id="KW-1185">Reference proteome</keyword>
<name>A0ABR4NM70_9SACH</name>
<evidence type="ECO:0000313" key="8">
    <source>
        <dbReference type="EMBL" id="KAL3228913.1"/>
    </source>
</evidence>
<evidence type="ECO:0000256" key="3">
    <source>
        <dbReference type="ARBA" id="ARBA00022692"/>
    </source>
</evidence>
<dbReference type="SUPFAM" id="SSF50939">
    <property type="entry name" value="Sialidases"/>
    <property type="match status" value="1"/>
</dbReference>
<keyword evidence="5" id="KW-0677">Repeat</keyword>
<evidence type="ECO:0000256" key="4">
    <source>
        <dbReference type="ARBA" id="ARBA00022729"/>
    </source>
</evidence>
<dbReference type="InterPro" id="IPR031777">
    <property type="entry name" value="Sortilin_C"/>
</dbReference>